<gene>
    <name evidence="1" type="ORF">HDA39_004495</name>
</gene>
<protein>
    <recommendedName>
        <fullName evidence="3">Helix-turn-helix domain-containing protein</fullName>
    </recommendedName>
</protein>
<proteinExistence type="predicted"/>
<accession>A0A7W9J8W4</accession>
<sequence length="66" mass="7798">MAATKTKLLRVEAISEEYGFTLRQIRRFITEKKWAVIKPSGPKGPVFVEREEIDRFIEQHRIPAER</sequence>
<comment type="caution">
    <text evidence="1">The sequence shown here is derived from an EMBL/GenBank/DDBJ whole genome shotgun (WGS) entry which is preliminary data.</text>
</comment>
<dbReference type="Proteomes" id="UP000549971">
    <property type="component" value="Unassembled WGS sequence"/>
</dbReference>
<reference evidence="1 2" key="1">
    <citation type="submission" date="2020-08" db="EMBL/GenBank/DDBJ databases">
        <title>Sequencing the genomes of 1000 actinobacteria strains.</title>
        <authorList>
            <person name="Klenk H.-P."/>
        </authorList>
    </citation>
    <scope>NUCLEOTIDE SEQUENCE [LARGE SCALE GENOMIC DNA]</scope>
    <source>
        <strain evidence="1 2">DSM 28967</strain>
    </source>
</reference>
<name>A0A7W9J8W4_9ACTN</name>
<dbReference type="AlphaFoldDB" id="A0A7W9J8W4"/>
<organism evidence="1 2">
    <name type="scientific">Kribbella italica</name>
    <dbReference type="NCBI Taxonomy" id="1540520"/>
    <lineage>
        <taxon>Bacteria</taxon>
        <taxon>Bacillati</taxon>
        <taxon>Actinomycetota</taxon>
        <taxon>Actinomycetes</taxon>
        <taxon>Propionibacteriales</taxon>
        <taxon>Kribbellaceae</taxon>
        <taxon>Kribbella</taxon>
    </lineage>
</organism>
<evidence type="ECO:0000313" key="2">
    <source>
        <dbReference type="Proteomes" id="UP000549971"/>
    </source>
</evidence>
<evidence type="ECO:0000313" key="1">
    <source>
        <dbReference type="EMBL" id="MBB5837761.1"/>
    </source>
</evidence>
<dbReference type="RefSeq" id="WP_184798024.1">
    <property type="nucleotide sequence ID" value="NZ_JACHMY010000001.1"/>
</dbReference>
<evidence type="ECO:0008006" key="3">
    <source>
        <dbReference type="Google" id="ProtNLM"/>
    </source>
</evidence>
<dbReference type="EMBL" id="JACHMY010000001">
    <property type="protein sequence ID" value="MBB5837761.1"/>
    <property type="molecule type" value="Genomic_DNA"/>
</dbReference>
<keyword evidence="2" id="KW-1185">Reference proteome</keyword>